<comment type="caution">
    <text evidence="8">The sequence shown here is derived from an EMBL/GenBank/DDBJ whole genome shotgun (WGS) entry which is preliminary data.</text>
</comment>
<dbReference type="GO" id="GO:0005886">
    <property type="term" value="C:plasma membrane"/>
    <property type="evidence" value="ECO:0007669"/>
    <property type="project" value="UniProtKB-SubCell"/>
</dbReference>
<evidence type="ECO:0000256" key="3">
    <source>
        <dbReference type="ARBA" id="ARBA00022475"/>
    </source>
</evidence>
<dbReference type="PANTHER" id="PTHR30106">
    <property type="entry name" value="INNER MEMBRANE PROTEIN YEIH-RELATED"/>
    <property type="match status" value="1"/>
</dbReference>
<feature type="transmembrane region" description="Helical" evidence="7">
    <location>
        <begin position="278"/>
        <end position="302"/>
    </location>
</feature>
<dbReference type="AlphaFoldDB" id="A0A109JF37"/>
<dbReference type="InterPro" id="IPR018383">
    <property type="entry name" value="UPF0324_pro"/>
</dbReference>
<sequence length="339" mass="35000">MTLQNCFKHSSQIVPGLLVCIAVAAAAYLFERLELAVFGVGPLEALVFAIVIGVVTRTALPSRKSWQPGISFSSKTLLEIAIVLLGVSLSFGTLWSAGVTLVVCVVAIVVISICVSFLVARMCGLSDRLAMLIACGNSICGNSAVVAVAPVIDADSDEVAAALAFTAVLGVASLLILPLIYVYAGMTARQYGALAGLTVYAVPQVLAAASPAGLVAVQTGTVIKLLRVLMLGPVIFVLGLLRTDHGDCAQAQRGLVPWFIIGFVVVVIARSMGLIPTALIPILLTISGGLTVVAMAALGLSVNMRTVASAGKRVLFAASASLLLLTTMSYYCVVLVLAK</sequence>
<evidence type="ECO:0000313" key="9">
    <source>
        <dbReference type="Proteomes" id="UP000068164"/>
    </source>
</evidence>
<dbReference type="EMBL" id="LNCD01000103">
    <property type="protein sequence ID" value="KWV47695.1"/>
    <property type="molecule type" value="Genomic_DNA"/>
</dbReference>
<evidence type="ECO:0000256" key="4">
    <source>
        <dbReference type="ARBA" id="ARBA00022692"/>
    </source>
</evidence>
<dbReference type="Proteomes" id="UP000068164">
    <property type="component" value="Unassembled WGS sequence"/>
</dbReference>
<feature type="transmembrane region" description="Helical" evidence="7">
    <location>
        <begin position="225"/>
        <end position="243"/>
    </location>
</feature>
<evidence type="ECO:0000256" key="1">
    <source>
        <dbReference type="ARBA" id="ARBA00004651"/>
    </source>
</evidence>
<evidence type="ECO:0000256" key="5">
    <source>
        <dbReference type="ARBA" id="ARBA00022989"/>
    </source>
</evidence>
<feature type="transmembrane region" description="Helical" evidence="7">
    <location>
        <begin position="255"/>
        <end position="272"/>
    </location>
</feature>
<proteinExistence type="inferred from homology"/>
<keyword evidence="4 7" id="KW-0812">Transmembrane</keyword>
<keyword evidence="6 7" id="KW-0472">Membrane</keyword>
<feature type="transmembrane region" description="Helical" evidence="7">
    <location>
        <begin position="191"/>
        <end position="213"/>
    </location>
</feature>
<evidence type="ECO:0000256" key="7">
    <source>
        <dbReference type="SAM" id="Phobius"/>
    </source>
</evidence>
<reference evidence="8 9" key="1">
    <citation type="submission" date="2015-11" db="EMBL/GenBank/DDBJ databases">
        <title>Draft Genome Sequence of the Strain BR 10423 (Rhizobium sp.) isolated from nodules of Mimosa pudica.</title>
        <authorList>
            <person name="Barauna A.C."/>
            <person name="Zilli J.E."/>
            <person name="Simoes-Araujo J.L."/>
            <person name="Reis V.M."/>
            <person name="James E.K."/>
            <person name="Reis F.B.Jr."/>
            <person name="Rouws L.F."/>
            <person name="Passos S.R."/>
            <person name="Gois S.R."/>
        </authorList>
    </citation>
    <scope>NUCLEOTIDE SEQUENCE [LARGE SCALE GENOMIC DNA]</scope>
    <source>
        <strain evidence="8 9">BR10423</strain>
    </source>
</reference>
<accession>A0A109JF37</accession>
<feature type="transmembrane region" description="Helical" evidence="7">
    <location>
        <begin position="129"/>
        <end position="149"/>
    </location>
</feature>
<dbReference type="RefSeq" id="WP_062372111.1">
    <property type="nucleotide sequence ID" value="NZ_LNCD01000103.1"/>
</dbReference>
<organism evidence="8 9">
    <name type="scientific">Rhizobium altiplani</name>
    <dbReference type="NCBI Taxonomy" id="1864509"/>
    <lineage>
        <taxon>Bacteria</taxon>
        <taxon>Pseudomonadati</taxon>
        <taxon>Pseudomonadota</taxon>
        <taxon>Alphaproteobacteria</taxon>
        <taxon>Hyphomicrobiales</taxon>
        <taxon>Rhizobiaceae</taxon>
        <taxon>Rhizobium/Agrobacterium group</taxon>
        <taxon>Rhizobium</taxon>
    </lineage>
</organism>
<comment type="similarity">
    <text evidence="2">Belongs to the UPF0324 family.</text>
</comment>
<evidence type="ECO:0008006" key="10">
    <source>
        <dbReference type="Google" id="ProtNLM"/>
    </source>
</evidence>
<dbReference type="PANTHER" id="PTHR30106:SF2">
    <property type="entry name" value="UPF0324 INNER MEMBRANE PROTEIN YEIH"/>
    <property type="match status" value="1"/>
</dbReference>
<feature type="transmembrane region" description="Helical" evidence="7">
    <location>
        <begin position="161"/>
        <end position="184"/>
    </location>
</feature>
<dbReference type="OrthoDB" id="5393513at2"/>
<protein>
    <recommendedName>
        <fullName evidence="10">Sulfate exporter family transporter</fullName>
    </recommendedName>
</protein>
<feature type="transmembrane region" description="Helical" evidence="7">
    <location>
        <begin position="76"/>
        <end position="94"/>
    </location>
</feature>
<evidence type="ECO:0000256" key="6">
    <source>
        <dbReference type="ARBA" id="ARBA00023136"/>
    </source>
</evidence>
<evidence type="ECO:0000313" key="8">
    <source>
        <dbReference type="EMBL" id="KWV47695.1"/>
    </source>
</evidence>
<keyword evidence="9" id="KW-1185">Reference proteome</keyword>
<feature type="transmembrane region" description="Helical" evidence="7">
    <location>
        <begin position="12"/>
        <end position="30"/>
    </location>
</feature>
<keyword evidence="5 7" id="KW-1133">Transmembrane helix</keyword>
<comment type="subcellular location">
    <subcellularLocation>
        <location evidence="1">Cell membrane</location>
        <topology evidence="1">Multi-pass membrane protein</topology>
    </subcellularLocation>
</comment>
<feature type="transmembrane region" description="Helical" evidence="7">
    <location>
        <begin position="100"/>
        <end position="120"/>
    </location>
</feature>
<dbReference type="Pfam" id="PF03601">
    <property type="entry name" value="Cons_hypoth698"/>
    <property type="match status" value="1"/>
</dbReference>
<name>A0A109JF37_9HYPH</name>
<feature type="transmembrane region" description="Helical" evidence="7">
    <location>
        <begin position="314"/>
        <end position="338"/>
    </location>
</feature>
<keyword evidence="3" id="KW-1003">Cell membrane</keyword>
<feature type="transmembrane region" description="Helical" evidence="7">
    <location>
        <begin position="36"/>
        <end position="55"/>
    </location>
</feature>
<evidence type="ECO:0000256" key="2">
    <source>
        <dbReference type="ARBA" id="ARBA00007977"/>
    </source>
</evidence>
<gene>
    <name evidence="8" type="ORF">AS026_13030</name>
</gene>